<evidence type="ECO:0000313" key="3">
    <source>
        <dbReference type="EMBL" id="PAA90784.1"/>
    </source>
</evidence>
<organism evidence="3 4">
    <name type="scientific">Macrostomum lignano</name>
    <dbReference type="NCBI Taxonomy" id="282301"/>
    <lineage>
        <taxon>Eukaryota</taxon>
        <taxon>Metazoa</taxon>
        <taxon>Spiralia</taxon>
        <taxon>Lophotrochozoa</taxon>
        <taxon>Platyhelminthes</taxon>
        <taxon>Rhabditophora</taxon>
        <taxon>Macrostomorpha</taxon>
        <taxon>Macrostomida</taxon>
        <taxon>Macrostomidae</taxon>
        <taxon>Macrostomum</taxon>
    </lineage>
</organism>
<feature type="compositionally biased region" description="Polar residues" evidence="2">
    <location>
        <begin position="7"/>
        <end position="20"/>
    </location>
</feature>
<gene>
    <name evidence="3" type="ORF">BOX15_Mlig034167g1</name>
</gene>
<evidence type="ECO:0000313" key="4">
    <source>
        <dbReference type="Proteomes" id="UP000215902"/>
    </source>
</evidence>
<proteinExistence type="predicted"/>
<feature type="compositionally biased region" description="Low complexity" evidence="2">
    <location>
        <begin position="45"/>
        <end position="55"/>
    </location>
</feature>
<evidence type="ECO:0000256" key="2">
    <source>
        <dbReference type="SAM" id="MobiDB-lite"/>
    </source>
</evidence>
<dbReference type="Proteomes" id="UP000215902">
    <property type="component" value="Unassembled WGS sequence"/>
</dbReference>
<evidence type="ECO:0000256" key="1">
    <source>
        <dbReference type="SAM" id="Coils"/>
    </source>
</evidence>
<feature type="coiled-coil region" evidence="1">
    <location>
        <begin position="76"/>
        <end position="135"/>
    </location>
</feature>
<accession>A0A267GZD5</accession>
<dbReference type="AlphaFoldDB" id="A0A267GZD5"/>
<protein>
    <submittedName>
        <fullName evidence="3">Uncharacterized protein</fullName>
    </submittedName>
</protein>
<feature type="non-terminal residue" evidence="3">
    <location>
        <position position="1"/>
    </location>
</feature>
<feature type="region of interest" description="Disordered" evidence="2">
    <location>
        <begin position="1"/>
        <end position="30"/>
    </location>
</feature>
<comment type="caution">
    <text evidence="3">The sequence shown here is derived from an EMBL/GenBank/DDBJ whole genome shotgun (WGS) entry which is preliminary data.</text>
</comment>
<keyword evidence="4" id="KW-1185">Reference proteome</keyword>
<dbReference type="EMBL" id="NIVC01000103">
    <property type="protein sequence ID" value="PAA90784.1"/>
    <property type="molecule type" value="Genomic_DNA"/>
</dbReference>
<sequence>IAHHSPEWTSKATHSWQSGGATDRTAMDPDVDELTAELTKLYAEPQPQLLLPNPHLTKRQSSTDSGGGVSAGRGCEDALDELVRELHAENQRLRQRLRSAEAEHGHRVRCLVDTLDKMQKEVAEMATRMSAAVKRPKSDCTNQSTPSSAACCHGRDGVGLQTRRRSLSIGEDYRELASALAHACEELRAENACLMQQLRRLRSHQPAVPNSRASQRRRELRRCQAEEELAEMREELHRLRVAVLEASVRFPGVEALLLKP</sequence>
<feature type="region of interest" description="Disordered" evidence="2">
    <location>
        <begin position="43"/>
        <end position="74"/>
    </location>
</feature>
<keyword evidence="1" id="KW-0175">Coiled coil</keyword>
<name>A0A267GZD5_9PLAT</name>
<reference evidence="3 4" key="1">
    <citation type="submission" date="2017-06" db="EMBL/GenBank/DDBJ databases">
        <title>A platform for efficient transgenesis in Macrostomum lignano, a flatworm model organism for stem cell research.</title>
        <authorList>
            <person name="Berezikov E."/>
        </authorList>
    </citation>
    <scope>NUCLEOTIDE SEQUENCE [LARGE SCALE GENOMIC DNA]</scope>
    <source>
        <strain evidence="3">DV1</strain>
        <tissue evidence="3">Whole organism</tissue>
    </source>
</reference>